<organism evidence="3 4">
    <name type="scientific">Deinococcus terrestris</name>
    <dbReference type="NCBI Taxonomy" id="2651870"/>
    <lineage>
        <taxon>Bacteria</taxon>
        <taxon>Thermotogati</taxon>
        <taxon>Deinococcota</taxon>
        <taxon>Deinococci</taxon>
        <taxon>Deinococcales</taxon>
        <taxon>Deinococcaceae</taxon>
        <taxon>Deinococcus</taxon>
    </lineage>
</organism>
<name>A0A7X1NUA6_9DEIO</name>
<dbReference type="EMBL" id="WBSL01000001">
    <property type="protein sequence ID" value="MPY65955.1"/>
    <property type="molecule type" value="Genomic_DNA"/>
</dbReference>
<accession>A0A7X1NUA6</accession>
<reference evidence="3 4" key="1">
    <citation type="submission" date="2019-10" db="EMBL/GenBank/DDBJ databases">
        <title>Deinococcus sp. isolated from soil.</title>
        <authorList>
            <person name="Li Y."/>
            <person name="Wang J."/>
        </authorList>
    </citation>
    <scope>NUCLEOTIDE SEQUENCE [LARGE SCALE GENOMIC DNA]</scope>
    <source>
        <strain evidence="3 4">SDU3-2</strain>
    </source>
</reference>
<sequence length="369" mass="40531">MLLLLGLATASQAAASFPAPIQTVNRPEARAVFSMDRQRTLATNMENGILLVPRTGTPRSFEVPGKLWANTLTPQGRMLAVQLAFDDCQVVVWDVTAGRKVTALRGDFREVLACGRETEFVFDVQFTPDGRFLLTADQTGLRRWDAHSGKLLRTLPGQFFSLGVSPDGRSVVTVGAQYRAEVWTADLSRRLKALPQQPADCYRGPGVWPSGLNWSPDSTRLAFSCDREVRVWNVSAGGLRSYPRQAKREYPDTPTFSPDNQFVLANERQFGVAVWNVASGQRLAQLTTTDSGVQVTDIAVTPNNLLFAALDDGHILRANLKQPAQVLEPLRPFPDKARLWPSVAVSWEGDRLAVASGDGRLNVYALPGN</sequence>
<dbReference type="InterPro" id="IPR015943">
    <property type="entry name" value="WD40/YVTN_repeat-like_dom_sf"/>
</dbReference>
<proteinExistence type="predicted"/>
<dbReference type="Proteomes" id="UP000484842">
    <property type="component" value="Unassembled WGS sequence"/>
</dbReference>
<protein>
    <submittedName>
        <fullName evidence="3">WD40 repeat domain-containing protein</fullName>
    </submittedName>
</protein>
<evidence type="ECO:0000313" key="3">
    <source>
        <dbReference type="EMBL" id="MPY65955.1"/>
    </source>
</evidence>
<dbReference type="AlphaFoldDB" id="A0A7X1NUA6"/>
<keyword evidence="4" id="KW-1185">Reference proteome</keyword>
<evidence type="ECO:0000256" key="1">
    <source>
        <dbReference type="ARBA" id="ARBA00022574"/>
    </source>
</evidence>
<dbReference type="PANTHER" id="PTHR19848:SF8">
    <property type="entry name" value="F-BOX AND WD REPEAT DOMAIN CONTAINING 7"/>
    <property type="match status" value="1"/>
</dbReference>
<keyword evidence="1" id="KW-0853">WD repeat</keyword>
<keyword evidence="2" id="KW-0677">Repeat</keyword>
<dbReference type="Pfam" id="PF00400">
    <property type="entry name" value="WD40"/>
    <property type="match status" value="1"/>
</dbReference>
<dbReference type="PANTHER" id="PTHR19848">
    <property type="entry name" value="WD40 REPEAT PROTEIN"/>
    <property type="match status" value="1"/>
</dbReference>
<evidence type="ECO:0000256" key="2">
    <source>
        <dbReference type="ARBA" id="ARBA00022737"/>
    </source>
</evidence>
<dbReference type="InterPro" id="IPR001680">
    <property type="entry name" value="WD40_rpt"/>
</dbReference>
<dbReference type="Gene3D" id="2.130.10.10">
    <property type="entry name" value="YVTN repeat-like/Quinoprotein amine dehydrogenase"/>
    <property type="match status" value="2"/>
</dbReference>
<dbReference type="SUPFAM" id="SSF69322">
    <property type="entry name" value="Tricorn protease domain 2"/>
    <property type="match status" value="1"/>
</dbReference>
<dbReference type="SMART" id="SM00320">
    <property type="entry name" value="WD40"/>
    <property type="match status" value="5"/>
</dbReference>
<evidence type="ECO:0000313" key="4">
    <source>
        <dbReference type="Proteomes" id="UP000484842"/>
    </source>
</evidence>
<gene>
    <name evidence="3" type="ORF">F8S09_04490</name>
</gene>
<comment type="caution">
    <text evidence="3">The sequence shown here is derived from an EMBL/GenBank/DDBJ whole genome shotgun (WGS) entry which is preliminary data.</text>
</comment>